<keyword evidence="2" id="KW-1185">Reference proteome</keyword>
<organism evidence="1 2">
    <name type="scientific">Seiridium unicorne</name>
    <dbReference type="NCBI Taxonomy" id="138068"/>
    <lineage>
        <taxon>Eukaryota</taxon>
        <taxon>Fungi</taxon>
        <taxon>Dikarya</taxon>
        <taxon>Ascomycota</taxon>
        <taxon>Pezizomycotina</taxon>
        <taxon>Sordariomycetes</taxon>
        <taxon>Xylariomycetidae</taxon>
        <taxon>Amphisphaeriales</taxon>
        <taxon>Sporocadaceae</taxon>
        <taxon>Seiridium</taxon>
    </lineage>
</organism>
<proteinExistence type="predicted"/>
<reference evidence="1 2" key="1">
    <citation type="journal article" date="2024" name="J. Plant Pathol.">
        <title>Sequence and assembly of the genome of Seiridium unicorne, isolate CBS 538.82, causal agent of cypress canker disease.</title>
        <authorList>
            <person name="Scali E."/>
            <person name="Rocca G.D."/>
            <person name="Danti R."/>
            <person name="Garbelotto M."/>
            <person name="Barberini S."/>
            <person name="Baroncelli R."/>
            <person name="Emiliani G."/>
        </authorList>
    </citation>
    <scope>NUCLEOTIDE SEQUENCE [LARGE SCALE GENOMIC DNA]</scope>
    <source>
        <strain evidence="1 2">BM-138-508</strain>
    </source>
</reference>
<sequence>MLSAQSWPLPIFTPSPLSVLPSNMFLPQEIWVAILGHLGLHSDTFEVLIERHIATRNTLALLCRVCKDLNAAAMPMLYSHVRLFDGDAPLFMRTILGSLYLRRLVGKLSLEFELPGRWEPEEVGPERRQKVPSVDKEQWHYDRCLGEVLALLGPDAKPAGVGGADILVAGMAYGPNLDGVGDQLEEDVAAALLFVLPELRHLRIKLDPMIDWEYEDSAGYWRCKLLMQTLRLPFYARSQQPDRTDSDIRPLIPASLLHLQELVLCNPFEEPGTIKASYPPIVFGQIVEMQPFWGLPNLRTLTLERAAWQQHPFRMLQPMNSSVEHLQLLNTAIPPSTMPLILERFPSLRSITYELADSWSLVSYDADRSIRDMLDKQEIENIIRSCHPNIECIRIAGIERVEEYEEVINEVLGLGETDDEEDASV</sequence>
<protein>
    <submittedName>
        <fullName evidence="1">F-box domain-containing protein</fullName>
    </submittedName>
</protein>
<dbReference type="EMBL" id="JARVKF010000425">
    <property type="protein sequence ID" value="KAK9414570.1"/>
    <property type="molecule type" value="Genomic_DNA"/>
</dbReference>
<evidence type="ECO:0000313" key="2">
    <source>
        <dbReference type="Proteomes" id="UP001408356"/>
    </source>
</evidence>
<comment type="caution">
    <text evidence="1">The sequence shown here is derived from an EMBL/GenBank/DDBJ whole genome shotgun (WGS) entry which is preliminary data.</text>
</comment>
<name>A0ABR2UJA2_9PEZI</name>
<dbReference type="Proteomes" id="UP001408356">
    <property type="component" value="Unassembled WGS sequence"/>
</dbReference>
<gene>
    <name evidence="1" type="ORF">SUNI508_11143</name>
</gene>
<accession>A0ABR2UJA2</accession>
<evidence type="ECO:0000313" key="1">
    <source>
        <dbReference type="EMBL" id="KAK9414570.1"/>
    </source>
</evidence>